<evidence type="ECO:0000259" key="1">
    <source>
        <dbReference type="PROSITE" id="PS50911"/>
    </source>
</evidence>
<dbReference type="InterPro" id="IPR051705">
    <property type="entry name" value="Gsp_Synthetase/Amidase"/>
</dbReference>
<evidence type="ECO:0000313" key="2">
    <source>
        <dbReference type="EMBL" id="RIX79898.1"/>
    </source>
</evidence>
<dbReference type="InterPro" id="IPR007921">
    <property type="entry name" value="CHAP_dom"/>
</dbReference>
<reference evidence="2 3" key="1">
    <citation type="submission" date="2018-09" db="EMBL/GenBank/DDBJ databases">
        <title>Acidovorax cavernicola nov. sp. isolated from Gruta de las Maravillas (Aracena, Spain).</title>
        <authorList>
            <person name="Jurado V."/>
            <person name="Gutierrez-Patricio S."/>
            <person name="Gonzalez-Pimentel J.L."/>
            <person name="Miller A.Z."/>
            <person name="Laiz L."/>
            <person name="Saiz-Jimenez C."/>
        </authorList>
    </citation>
    <scope>NUCLEOTIDE SEQUENCE [LARGE SCALE GENOMIC DNA]</scope>
    <source>
        <strain evidence="2 3">1011MAR4D40.2</strain>
    </source>
</reference>
<name>A0A9X8D4V4_9BURK</name>
<feature type="domain" description="Peptidase C51" evidence="1">
    <location>
        <begin position="52"/>
        <end position="198"/>
    </location>
</feature>
<dbReference type="Pfam" id="PF05257">
    <property type="entry name" value="CHAP"/>
    <property type="match status" value="1"/>
</dbReference>
<comment type="caution">
    <text evidence="2">The sequence shown here is derived from an EMBL/GenBank/DDBJ whole genome shotgun (WGS) entry which is preliminary data.</text>
</comment>
<dbReference type="PROSITE" id="PS50911">
    <property type="entry name" value="CHAP"/>
    <property type="match status" value="1"/>
</dbReference>
<accession>A0A9X8D4V4</accession>
<protein>
    <submittedName>
        <fullName evidence="2">CHAP domain-containing protein</fullName>
    </submittedName>
</protein>
<dbReference type="Proteomes" id="UP000265619">
    <property type="component" value="Unassembled WGS sequence"/>
</dbReference>
<evidence type="ECO:0000313" key="3">
    <source>
        <dbReference type="Proteomes" id="UP000265619"/>
    </source>
</evidence>
<dbReference type="Gene3D" id="3.90.1720.10">
    <property type="entry name" value="endopeptidase domain like (from Nostoc punctiforme)"/>
    <property type="match status" value="1"/>
</dbReference>
<organism evidence="2 3">
    <name type="scientific">Acidovorax cavernicola</name>
    <dbReference type="NCBI Taxonomy" id="1675792"/>
    <lineage>
        <taxon>Bacteria</taxon>
        <taxon>Pseudomonadati</taxon>
        <taxon>Pseudomonadota</taxon>
        <taxon>Betaproteobacteria</taxon>
        <taxon>Burkholderiales</taxon>
        <taxon>Comamonadaceae</taxon>
        <taxon>Acidovorax</taxon>
    </lineage>
</organism>
<dbReference type="OrthoDB" id="9765517at2"/>
<dbReference type="AlphaFoldDB" id="A0A9X8D4V4"/>
<dbReference type="PANTHER" id="PTHR30094">
    <property type="entry name" value="BIFUNCTIONAL GLUTATHIONYLSPERMIDINE SYNTHETASE/AMIDASE-RELATED"/>
    <property type="match status" value="1"/>
</dbReference>
<keyword evidence="3" id="KW-1185">Reference proteome</keyword>
<dbReference type="SUPFAM" id="SSF54001">
    <property type="entry name" value="Cysteine proteinases"/>
    <property type="match status" value="1"/>
</dbReference>
<dbReference type="GO" id="GO:0016874">
    <property type="term" value="F:ligase activity"/>
    <property type="evidence" value="ECO:0007669"/>
    <property type="project" value="TreeGrafter"/>
</dbReference>
<dbReference type="EMBL" id="QXMN01000014">
    <property type="protein sequence ID" value="RIX79898.1"/>
    <property type="molecule type" value="Genomic_DNA"/>
</dbReference>
<dbReference type="InterPro" id="IPR038765">
    <property type="entry name" value="Papain-like_cys_pep_sf"/>
</dbReference>
<sequence>MPRFMTRRAVVVLASLVLLALLGLWGASRFNVNPTHAPGEVIDQFEGVPVYYNGAINHVDGRSLAPDGYNIGLRWQCVEFVKRYYYERHQHRMPEARGHAKAFFDAAVADGALNTARNLVQHRNGGASAPAVGDIVVFAPWLFNPYGHVAIVSRVDADAVEIVQQNPGPFGTSRERLPLSLAEGRVNLGTERVLGWLRLPAAATAIASSSSKS</sequence>
<dbReference type="PANTHER" id="PTHR30094:SF0">
    <property type="entry name" value="BIFUNCTIONAL GLUTATHIONYLSPERMIDINE SYNTHETASE_AMIDASE-RELATED"/>
    <property type="match status" value="1"/>
</dbReference>
<gene>
    <name evidence="2" type="ORF">D3H34_13660</name>
</gene>
<proteinExistence type="predicted"/>